<dbReference type="GO" id="GO:0046047">
    <property type="term" value="P:TTP catabolic process"/>
    <property type="evidence" value="ECO:0007669"/>
    <property type="project" value="TreeGrafter"/>
</dbReference>
<evidence type="ECO:0000313" key="8">
    <source>
        <dbReference type="Proteomes" id="UP001187859"/>
    </source>
</evidence>
<gene>
    <name evidence="7" type="primary">mazG</name>
    <name evidence="7" type="ORF">QM089_13355</name>
</gene>
<dbReference type="FunFam" id="1.10.287.1080:FF:000003">
    <property type="entry name" value="Nucleoside triphosphate pyrophosphohydrolase"/>
    <property type="match status" value="1"/>
</dbReference>
<dbReference type="Pfam" id="PF03819">
    <property type="entry name" value="MazG"/>
    <property type="match status" value="2"/>
</dbReference>
<evidence type="ECO:0000256" key="3">
    <source>
        <dbReference type="ARBA" id="ARBA00066372"/>
    </source>
</evidence>
<dbReference type="InterPro" id="IPR048015">
    <property type="entry name" value="NTP-PPase_MazG-like_N"/>
</dbReference>
<evidence type="ECO:0000256" key="4">
    <source>
        <dbReference type="ARBA" id="ARBA00074799"/>
    </source>
</evidence>
<dbReference type="GO" id="GO:0006950">
    <property type="term" value="P:response to stress"/>
    <property type="evidence" value="ECO:0007669"/>
    <property type="project" value="UniProtKB-ARBA"/>
</dbReference>
<reference evidence="7" key="1">
    <citation type="submission" date="2023-05" db="EMBL/GenBank/DDBJ databases">
        <title>Colonisation of extended spectrum b-lactamase- and carbapenemase-producing bacteria on hospital surfaces from low- and middle-income countries.</title>
        <authorList>
            <person name="Nieto-Rosado M."/>
            <person name="Sands K."/>
            <person name="Iregbu K."/>
            <person name="Zahra R."/>
            <person name="Mazarati J.B."/>
            <person name="Mehtar S."/>
            <person name="Barnards-Group B."/>
            <person name="Walsh T.R."/>
        </authorList>
    </citation>
    <scope>NUCLEOTIDE SEQUENCE</scope>
    <source>
        <strain evidence="7">PP-E493</strain>
    </source>
</reference>
<comment type="similarity">
    <text evidence="2">Belongs to the nucleoside triphosphate pyrophosphohydrolase family.</text>
</comment>
<dbReference type="SUPFAM" id="SSF101386">
    <property type="entry name" value="all-alpha NTP pyrophosphatases"/>
    <property type="match status" value="2"/>
</dbReference>
<evidence type="ECO:0000256" key="1">
    <source>
        <dbReference type="ARBA" id="ARBA00052141"/>
    </source>
</evidence>
<evidence type="ECO:0000313" key="7">
    <source>
        <dbReference type="EMBL" id="MDV5391203.1"/>
    </source>
</evidence>
<evidence type="ECO:0000256" key="2">
    <source>
        <dbReference type="ARBA" id="ARBA00061115"/>
    </source>
</evidence>
<dbReference type="Gene3D" id="1.10.287.1080">
    <property type="entry name" value="MazG-like"/>
    <property type="match status" value="2"/>
</dbReference>
<feature type="region of interest" description="Disordered" evidence="5">
    <location>
        <begin position="1"/>
        <end position="30"/>
    </location>
</feature>
<dbReference type="InterPro" id="IPR004518">
    <property type="entry name" value="MazG-like_dom"/>
</dbReference>
<dbReference type="PANTHER" id="PTHR30522">
    <property type="entry name" value="NUCLEOSIDE TRIPHOSPHATE PYROPHOSPHOHYDROLASE"/>
    <property type="match status" value="1"/>
</dbReference>
<keyword evidence="7" id="KW-0378">Hydrolase</keyword>
<dbReference type="NCBIfam" id="TIGR00444">
    <property type="entry name" value="mazG"/>
    <property type="match status" value="1"/>
</dbReference>
<evidence type="ECO:0000256" key="5">
    <source>
        <dbReference type="SAM" id="MobiDB-lite"/>
    </source>
</evidence>
<dbReference type="AlphaFoldDB" id="A0AAE4Q1V1"/>
<feature type="compositionally biased region" description="Low complexity" evidence="5">
    <location>
        <begin position="1"/>
        <end position="18"/>
    </location>
</feature>
<dbReference type="CDD" id="cd11529">
    <property type="entry name" value="NTP-PPase_MazG_Cterm"/>
    <property type="match status" value="1"/>
</dbReference>
<dbReference type="GO" id="GO:0046052">
    <property type="term" value="P:UTP catabolic process"/>
    <property type="evidence" value="ECO:0007669"/>
    <property type="project" value="TreeGrafter"/>
</dbReference>
<name>A0AAE4Q1V1_9GAMM</name>
<feature type="domain" description="NTP pyrophosphohydrolase MazG-like" evidence="6">
    <location>
        <begin position="66"/>
        <end position="139"/>
    </location>
</feature>
<dbReference type="InterPro" id="IPR011551">
    <property type="entry name" value="NTP_PyrPHydrolase_MazG"/>
</dbReference>
<dbReference type="RefSeq" id="WP_037426227.1">
    <property type="nucleotide sequence ID" value="NZ_AP026732.1"/>
</dbReference>
<dbReference type="NCBIfam" id="NF007113">
    <property type="entry name" value="PRK09562.1"/>
    <property type="match status" value="1"/>
</dbReference>
<proteinExistence type="inferred from homology"/>
<dbReference type="CDD" id="cd11528">
    <property type="entry name" value="NTP-PPase_MazG_Nterm"/>
    <property type="match status" value="1"/>
</dbReference>
<comment type="caution">
    <text evidence="7">The sequence shown here is derived from an EMBL/GenBank/DDBJ whole genome shotgun (WGS) entry which is preliminary data.</text>
</comment>
<dbReference type="GO" id="GO:0046076">
    <property type="term" value="P:dTTP catabolic process"/>
    <property type="evidence" value="ECO:0007669"/>
    <property type="project" value="TreeGrafter"/>
</dbReference>
<comment type="catalytic activity">
    <reaction evidence="1">
        <text>ATP + H2O = AMP + diphosphate + H(+)</text>
        <dbReference type="Rhea" id="RHEA:14245"/>
        <dbReference type="ChEBI" id="CHEBI:15377"/>
        <dbReference type="ChEBI" id="CHEBI:15378"/>
        <dbReference type="ChEBI" id="CHEBI:30616"/>
        <dbReference type="ChEBI" id="CHEBI:33019"/>
        <dbReference type="ChEBI" id="CHEBI:456215"/>
        <dbReference type="EC" id="3.6.1.8"/>
    </reaction>
</comment>
<sequence>MTSHITPSSTTELSATELSTKELSSKVPSPNKLPAAAVSATDVAPLLKIMEKLRDPQTGCPWDKAQTFQTIVPFTLEEAYEVADTIERLALDELPDELGDLLFQVVFYCQLGKEQGRFDFSTVVNKITDKLTRRHPHVFGEATFEADASSQQMKVNWEAIKASEREQKALAAGVTSPSEVSVLDDIPRAQPALSRSIKIQQRVARVGFDWPELEPVVAKIHEEIEEVLAEVNQPTLDQAKVQAEMGDLLFAVVNLARHLKVDPEQALRQANVKFERRFKGVEAFARQNNKALEEHSLEELDAYWDKVKQGEPR</sequence>
<organism evidence="7 8">
    <name type="scientific">Shewanella xiamenensis</name>
    <dbReference type="NCBI Taxonomy" id="332186"/>
    <lineage>
        <taxon>Bacteria</taxon>
        <taxon>Pseudomonadati</taxon>
        <taxon>Pseudomonadota</taxon>
        <taxon>Gammaproteobacteria</taxon>
        <taxon>Alteromonadales</taxon>
        <taxon>Shewanellaceae</taxon>
        <taxon>Shewanella</taxon>
    </lineage>
</organism>
<dbReference type="GO" id="GO:0047693">
    <property type="term" value="F:ATP diphosphatase activity"/>
    <property type="evidence" value="ECO:0007669"/>
    <property type="project" value="UniProtKB-EC"/>
</dbReference>
<evidence type="ECO:0000259" key="6">
    <source>
        <dbReference type="Pfam" id="PF03819"/>
    </source>
</evidence>
<dbReference type="InterPro" id="IPR048011">
    <property type="entry name" value="NTP-PPase_MazG-like_C"/>
</dbReference>
<dbReference type="Proteomes" id="UP001187859">
    <property type="component" value="Unassembled WGS sequence"/>
</dbReference>
<accession>A0AAE4Q1V1</accession>
<dbReference type="PANTHER" id="PTHR30522:SF0">
    <property type="entry name" value="NUCLEOSIDE TRIPHOSPHATE PYROPHOSPHOHYDROLASE"/>
    <property type="match status" value="1"/>
</dbReference>
<dbReference type="GO" id="GO:0006203">
    <property type="term" value="P:dGTP catabolic process"/>
    <property type="evidence" value="ECO:0007669"/>
    <property type="project" value="TreeGrafter"/>
</dbReference>
<dbReference type="GO" id="GO:0046061">
    <property type="term" value="P:dATP catabolic process"/>
    <property type="evidence" value="ECO:0007669"/>
    <property type="project" value="TreeGrafter"/>
</dbReference>
<dbReference type="GO" id="GO:0046081">
    <property type="term" value="P:dUTP catabolic process"/>
    <property type="evidence" value="ECO:0007669"/>
    <property type="project" value="TreeGrafter"/>
</dbReference>
<feature type="domain" description="NTP pyrophosphohydrolase MazG-like" evidence="6">
    <location>
        <begin position="216"/>
        <end position="279"/>
    </location>
</feature>
<dbReference type="EMBL" id="JASGOQ010000001">
    <property type="protein sequence ID" value="MDV5391203.1"/>
    <property type="molecule type" value="Genomic_DNA"/>
</dbReference>
<dbReference type="EC" id="3.6.1.8" evidence="3"/>
<dbReference type="FunFam" id="1.10.287.1080:FF:000001">
    <property type="entry name" value="Nucleoside triphosphate pyrophosphohydrolase"/>
    <property type="match status" value="1"/>
</dbReference>
<protein>
    <recommendedName>
        <fullName evidence="4">Nucleoside triphosphate pyrophosphohydrolase</fullName>
        <ecNumber evidence="3">3.6.1.8</ecNumber>
    </recommendedName>
</protein>